<dbReference type="AlphaFoldDB" id="A0A2S9XCP2"/>
<feature type="signal peptide" evidence="1">
    <location>
        <begin position="1"/>
        <end position="20"/>
    </location>
</feature>
<accession>A0A2S9XCP2</accession>
<protein>
    <recommendedName>
        <fullName evidence="4">DUF1684 domain-containing protein</fullName>
    </recommendedName>
</protein>
<dbReference type="PANTHER" id="PTHR41913:SF1">
    <property type="entry name" value="DUF1684 DOMAIN-CONTAINING PROTEIN"/>
    <property type="match status" value="1"/>
</dbReference>
<evidence type="ECO:0000256" key="1">
    <source>
        <dbReference type="SAM" id="SignalP"/>
    </source>
</evidence>
<dbReference type="OrthoDB" id="5493262at2"/>
<dbReference type="RefSeq" id="WP_106395479.1">
    <property type="nucleotide sequence ID" value="NZ_PVNK01000275.1"/>
</dbReference>
<keyword evidence="3" id="KW-1185">Reference proteome</keyword>
<reference evidence="2 3" key="1">
    <citation type="submission" date="2018-03" db="EMBL/GenBank/DDBJ databases">
        <title>Draft Genome Sequences of the Obligatory Marine Myxobacteria Enhygromyxa salina SWB005.</title>
        <authorList>
            <person name="Poehlein A."/>
            <person name="Moghaddam J.A."/>
            <person name="Harms H."/>
            <person name="Alanjari M."/>
            <person name="Koenig G.M."/>
            <person name="Daniel R."/>
            <person name="Schaeberle T.F."/>
        </authorList>
    </citation>
    <scope>NUCLEOTIDE SEQUENCE [LARGE SCALE GENOMIC DNA]</scope>
    <source>
        <strain evidence="2 3">SWB005</strain>
    </source>
</reference>
<dbReference type="EMBL" id="PVNK01000275">
    <property type="protein sequence ID" value="PRP90633.1"/>
    <property type="molecule type" value="Genomic_DNA"/>
</dbReference>
<evidence type="ECO:0000313" key="2">
    <source>
        <dbReference type="EMBL" id="PRP90633.1"/>
    </source>
</evidence>
<dbReference type="InterPro" id="IPR012467">
    <property type="entry name" value="DUF1684"/>
</dbReference>
<organism evidence="2 3">
    <name type="scientific">Enhygromyxa salina</name>
    <dbReference type="NCBI Taxonomy" id="215803"/>
    <lineage>
        <taxon>Bacteria</taxon>
        <taxon>Pseudomonadati</taxon>
        <taxon>Myxococcota</taxon>
        <taxon>Polyangia</taxon>
        <taxon>Nannocystales</taxon>
        <taxon>Nannocystaceae</taxon>
        <taxon>Enhygromyxa</taxon>
    </lineage>
</organism>
<sequence>MMIRAAAALALLGATTAPQAGARAGLELDFNRATNPLCAYSEHFNCPLPPSFNKLGLPIRAGATAPH</sequence>
<feature type="chain" id="PRO_5015510540" description="DUF1684 domain-containing protein" evidence="1">
    <location>
        <begin position="21"/>
        <end position="67"/>
    </location>
</feature>
<name>A0A2S9XCP2_9BACT</name>
<keyword evidence="1" id="KW-0732">Signal</keyword>
<comment type="caution">
    <text evidence="2">The sequence shown here is derived from an EMBL/GenBank/DDBJ whole genome shotgun (WGS) entry which is preliminary data.</text>
</comment>
<dbReference type="PANTHER" id="PTHR41913">
    <property type="entry name" value="DUF1684 DOMAIN-CONTAINING PROTEIN"/>
    <property type="match status" value="1"/>
</dbReference>
<proteinExistence type="predicted"/>
<gene>
    <name evidence="2" type="ORF">ENSA5_63040</name>
</gene>
<dbReference type="Proteomes" id="UP000237968">
    <property type="component" value="Unassembled WGS sequence"/>
</dbReference>
<evidence type="ECO:0000313" key="3">
    <source>
        <dbReference type="Proteomes" id="UP000237968"/>
    </source>
</evidence>
<evidence type="ECO:0008006" key="4">
    <source>
        <dbReference type="Google" id="ProtNLM"/>
    </source>
</evidence>
<dbReference type="Pfam" id="PF07920">
    <property type="entry name" value="DUF1684"/>
    <property type="match status" value="1"/>
</dbReference>